<dbReference type="InterPro" id="IPR008146">
    <property type="entry name" value="Gln_synth_cat_dom"/>
</dbReference>
<dbReference type="PANTHER" id="PTHR43785:SF12">
    <property type="entry name" value="TYPE-1 GLUTAMINE SYNTHETASE 2"/>
    <property type="match status" value="1"/>
</dbReference>
<dbReference type="STRING" id="1198029.A0A1U7LV87"/>
<dbReference type="SUPFAM" id="SSF55931">
    <property type="entry name" value="Glutamine synthetase/guanido kinase"/>
    <property type="match status" value="1"/>
</dbReference>
<comment type="caution">
    <text evidence="9">The sequence shown here is derived from an EMBL/GenBank/DDBJ whole genome shotgun (WGS) entry which is preliminary data.</text>
</comment>
<gene>
    <name evidence="9" type="ORF">NEOLI_001356</name>
</gene>
<proteinExistence type="inferred from homology"/>
<dbReference type="InterPro" id="IPR036651">
    <property type="entry name" value="Gln_synt_N_sf"/>
</dbReference>
<evidence type="ECO:0000256" key="4">
    <source>
        <dbReference type="ARBA" id="ARBA00022741"/>
    </source>
</evidence>
<evidence type="ECO:0000256" key="2">
    <source>
        <dbReference type="ARBA" id="ARBA00021364"/>
    </source>
</evidence>
<keyword evidence="3" id="KW-0436">Ligase</keyword>
<dbReference type="Gene3D" id="3.10.20.70">
    <property type="entry name" value="Glutamine synthetase, N-terminal domain"/>
    <property type="match status" value="1"/>
</dbReference>
<dbReference type="OMA" id="NIMTFRL"/>
<dbReference type="GO" id="GO:0006542">
    <property type="term" value="P:glutamine biosynthetic process"/>
    <property type="evidence" value="ECO:0007669"/>
    <property type="project" value="InterPro"/>
</dbReference>
<accession>A0A1U7LV87</accession>
<dbReference type="GO" id="GO:0006576">
    <property type="term" value="P:biogenic amine metabolic process"/>
    <property type="evidence" value="ECO:0007669"/>
    <property type="project" value="UniProtKB-ARBA"/>
</dbReference>
<dbReference type="GO" id="GO:0004356">
    <property type="term" value="F:glutamine synthetase activity"/>
    <property type="evidence" value="ECO:0007669"/>
    <property type="project" value="InterPro"/>
</dbReference>
<name>A0A1U7LV87_NEOID</name>
<dbReference type="InterPro" id="IPR014746">
    <property type="entry name" value="Gln_synth/guanido_kin_cat_dom"/>
</dbReference>
<dbReference type="EMBL" id="LXFE01000168">
    <property type="protein sequence ID" value="OLL26539.1"/>
    <property type="molecule type" value="Genomic_DNA"/>
</dbReference>
<dbReference type="PANTHER" id="PTHR43785">
    <property type="entry name" value="GAMMA-GLUTAMYLPUTRESCINE SYNTHETASE"/>
    <property type="match status" value="1"/>
</dbReference>
<keyword evidence="10" id="KW-1185">Reference proteome</keyword>
<evidence type="ECO:0000313" key="10">
    <source>
        <dbReference type="Proteomes" id="UP000186594"/>
    </source>
</evidence>
<feature type="domain" description="GS catalytic" evidence="8">
    <location>
        <begin position="123"/>
        <end position="463"/>
    </location>
</feature>
<reference evidence="9 10" key="1">
    <citation type="submission" date="2016-04" db="EMBL/GenBank/DDBJ databases">
        <title>Evolutionary innovation and constraint leading to complex multicellularity in the Ascomycota.</title>
        <authorList>
            <person name="Cisse O."/>
            <person name="Nguyen A."/>
            <person name="Hewitt D.A."/>
            <person name="Jedd G."/>
            <person name="Stajich J.E."/>
        </authorList>
    </citation>
    <scope>NUCLEOTIDE SEQUENCE [LARGE SCALE GENOMIC DNA]</scope>
    <source>
        <strain evidence="9 10">DAH-3</strain>
    </source>
</reference>
<sequence length="463" mass="51371">MASSDAVDVLTVDSLPELLRDDDNVKLAGIDVDGLLRGKVVSKTKFLSSVQNGFGFCSVIFGWDLHDKTYSQSTAISSAETGFSDITAKIDFSSFRRIPFEHNLPFFLVTFHYPNGKPLEFCPRGVLHSVVEKFETSGMTPMAGIEFEFFNFQETARSLKKKGYAGLDHLTPGMCGYSLLRPLANQSFFHGITKLARQIGCPIESLHTESGPGVYEIALEYTSVRALADRACLLKWGVKALALGHGITPCFMAKPLQGLPGNSGHIHLSLLSSDGTNLFSRKTRDEQAKWSDIAWLSDTGRQFLAGILNGIEDVMPLLAPNVNSYKRLVENFWAPLNVSWGFESRLASIRVIAPPLASPKATRLEVRVPGADVHPYFALAALLALGLKGIKEKAEIPFGPVPTIGRRLARDLREATARFRKGVANELFGPEFVEHLARTREHEIREWEQATTSWERERYMELI</sequence>
<organism evidence="9 10">
    <name type="scientific">Neolecta irregularis (strain DAH-3)</name>
    <dbReference type="NCBI Taxonomy" id="1198029"/>
    <lineage>
        <taxon>Eukaryota</taxon>
        <taxon>Fungi</taxon>
        <taxon>Dikarya</taxon>
        <taxon>Ascomycota</taxon>
        <taxon>Taphrinomycotina</taxon>
        <taxon>Neolectales</taxon>
        <taxon>Neolectaceae</taxon>
        <taxon>Neolecta</taxon>
    </lineage>
</organism>
<dbReference type="Proteomes" id="UP000186594">
    <property type="component" value="Unassembled WGS sequence"/>
</dbReference>
<dbReference type="FunFam" id="3.30.590.10:FF:000005">
    <property type="entry name" value="Probable glutamine synthetase"/>
    <property type="match status" value="1"/>
</dbReference>
<evidence type="ECO:0000256" key="3">
    <source>
        <dbReference type="ARBA" id="ARBA00022598"/>
    </source>
</evidence>
<evidence type="ECO:0000256" key="5">
    <source>
        <dbReference type="ARBA" id="ARBA00022840"/>
    </source>
</evidence>
<dbReference type="AlphaFoldDB" id="A0A1U7LV87"/>
<keyword evidence="4" id="KW-0547">Nucleotide-binding</keyword>
<dbReference type="SMART" id="SM01230">
    <property type="entry name" value="Gln-synt_C"/>
    <property type="match status" value="1"/>
</dbReference>
<evidence type="ECO:0000313" key="9">
    <source>
        <dbReference type="EMBL" id="OLL26539.1"/>
    </source>
</evidence>
<keyword evidence="5" id="KW-0067">ATP-binding</keyword>
<protein>
    <recommendedName>
        <fullName evidence="2">Glutamine synthetase</fullName>
    </recommendedName>
</protein>
<dbReference type="GO" id="GO:0005524">
    <property type="term" value="F:ATP binding"/>
    <property type="evidence" value="ECO:0007669"/>
    <property type="project" value="UniProtKB-KW"/>
</dbReference>
<comment type="similarity">
    <text evidence="1 6 7">Belongs to the glutamine synthetase family.</text>
</comment>
<dbReference type="Gene3D" id="3.30.590.10">
    <property type="entry name" value="Glutamine synthetase/guanido kinase, catalytic domain"/>
    <property type="match status" value="1"/>
</dbReference>
<dbReference type="OrthoDB" id="77835at2759"/>
<dbReference type="PROSITE" id="PS51987">
    <property type="entry name" value="GS_CATALYTIC"/>
    <property type="match status" value="1"/>
</dbReference>
<evidence type="ECO:0000256" key="6">
    <source>
        <dbReference type="PROSITE-ProRule" id="PRU01331"/>
    </source>
</evidence>
<dbReference type="Pfam" id="PF00120">
    <property type="entry name" value="Gln-synt_C"/>
    <property type="match status" value="1"/>
</dbReference>
<evidence type="ECO:0000256" key="1">
    <source>
        <dbReference type="ARBA" id="ARBA00009897"/>
    </source>
</evidence>
<evidence type="ECO:0000256" key="7">
    <source>
        <dbReference type="RuleBase" id="RU000384"/>
    </source>
</evidence>
<evidence type="ECO:0000259" key="8">
    <source>
        <dbReference type="PROSITE" id="PS51987"/>
    </source>
</evidence>